<dbReference type="AlphaFoldDB" id="X8J696"/>
<sequence>MLRFYCIPGSIVYYYFSFKVLIRICDVLDPRFLVEHGMYGIKGSAGSTGGLQQTVPLVLYFVKLNILGRPLRSKVRTAQWDTGNAAPFDDADHVFNLGLPSRKASMTLAILGLGSSHTKLNGQPLITEQQAKLHEIGRGRTQHELHAKNTPRKAKKYGDSIAKEGKGNDGPESVKHPDAIEPGVWLPMDPLGVAVAKKMGNAELIGPPLG</sequence>
<name>X8J696_9AGAM</name>
<evidence type="ECO:0000313" key="2">
    <source>
        <dbReference type="EMBL" id="EUC56761.1"/>
    </source>
</evidence>
<accession>X8J696</accession>
<evidence type="ECO:0000313" key="3">
    <source>
        <dbReference type="Proteomes" id="UP000030108"/>
    </source>
</evidence>
<gene>
    <name evidence="2" type="ORF">RSOL_195300</name>
</gene>
<evidence type="ECO:0000256" key="1">
    <source>
        <dbReference type="SAM" id="MobiDB-lite"/>
    </source>
</evidence>
<feature type="compositionally biased region" description="Basic and acidic residues" evidence="1">
    <location>
        <begin position="156"/>
        <end position="179"/>
    </location>
</feature>
<protein>
    <submittedName>
        <fullName evidence="2">Uncharacterized protein</fullName>
    </submittedName>
</protein>
<feature type="region of interest" description="Disordered" evidence="1">
    <location>
        <begin position="140"/>
        <end position="180"/>
    </location>
</feature>
<reference evidence="3" key="1">
    <citation type="journal article" date="2014" name="Genome Announc.">
        <title>Draft genome sequence of the plant-pathogenic soil fungus Rhizoctonia solani anastomosis group 3 strain Rhs1AP.</title>
        <authorList>
            <person name="Cubeta M.A."/>
            <person name="Thomas E."/>
            <person name="Dean R.A."/>
            <person name="Jabaji S."/>
            <person name="Neate S.M."/>
            <person name="Tavantzis S."/>
            <person name="Toda T."/>
            <person name="Vilgalys R."/>
            <person name="Bharathan N."/>
            <person name="Fedorova-Abrams N."/>
            <person name="Pakala S.B."/>
            <person name="Pakala S.M."/>
            <person name="Zafar N."/>
            <person name="Joardar V."/>
            <person name="Losada L."/>
            <person name="Nierman W.C."/>
        </authorList>
    </citation>
    <scope>NUCLEOTIDE SEQUENCE [LARGE SCALE GENOMIC DNA]</scope>
    <source>
        <strain evidence="3">AG-3</strain>
    </source>
</reference>
<dbReference type="Proteomes" id="UP000030108">
    <property type="component" value="Unassembled WGS sequence"/>
</dbReference>
<dbReference type="EMBL" id="JATN01000322">
    <property type="protein sequence ID" value="EUC56761.1"/>
    <property type="molecule type" value="Genomic_DNA"/>
</dbReference>
<organism evidence="2 3">
    <name type="scientific">Rhizoctonia solani AG-3 Rhs1AP</name>
    <dbReference type="NCBI Taxonomy" id="1086054"/>
    <lineage>
        <taxon>Eukaryota</taxon>
        <taxon>Fungi</taxon>
        <taxon>Dikarya</taxon>
        <taxon>Basidiomycota</taxon>
        <taxon>Agaricomycotina</taxon>
        <taxon>Agaricomycetes</taxon>
        <taxon>Cantharellales</taxon>
        <taxon>Ceratobasidiaceae</taxon>
        <taxon>Rhizoctonia</taxon>
    </lineage>
</organism>
<proteinExistence type="predicted"/>
<comment type="caution">
    <text evidence="2">The sequence shown here is derived from an EMBL/GenBank/DDBJ whole genome shotgun (WGS) entry which is preliminary data.</text>
</comment>
<feature type="non-terminal residue" evidence="2">
    <location>
        <position position="210"/>
    </location>
</feature>